<proteinExistence type="inferred from homology"/>
<dbReference type="InterPro" id="IPR017871">
    <property type="entry name" value="ABC_transporter-like_CS"/>
</dbReference>
<gene>
    <name evidence="12" type="primary">cbiO</name>
    <name evidence="14" type="ORF">BN1095_680014</name>
    <name evidence="12" type="ORF">BN1096_180014</name>
    <name evidence="13" type="ORF">BN1097_160014</name>
    <name evidence="16" type="ORF">SAMEA1402399_02607</name>
    <name evidence="15" type="ORF">SAMEA3375112_03168</name>
</gene>
<evidence type="ECO:0000256" key="5">
    <source>
        <dbReference type="ARBA" id="ARBA00022741"/>
    </source>
</evidence>
<dbReference type="InterPro" id="IPR027417">
    <property type="entry name" value="P-loop_NTPase"/>
</dbReference>
<evidence type="ECO:0000256" key="10">
    <source>
        <dbReference type="RuleBase" id="RU364103"/>
    </source>
</evidence>
<dbReference type="Gene3D" id="3.40.50.300">
    <property type="entry name" value="P-loop containing nucleotide triphosphate hydrolases"/>
    <property type="match status" value="1"/>
</dbReference>
<dbReference type="PROSITE" id="PS50893">
    <property type="entry name" value="ABC_TRANSPORTER_2"/>
    <property type="match status" value="1"/>
</dbReference>
<keyword evidence="4 10" id="KW-1003">Cell membrane</keyword>
<dbReference type="GO" id="GO:0042626">
    <property type="term" value="F:ATPase-coupled transmembrane transporter activity"/>
    <property type="evidence" value="ECO:0007669"/>
    <property type="project" value="TreeGrafter"/>
</dbReference>
<evidence type="ECO:0000313" key="18">
    <source>
        <dbReference type="Proteomes" id="UP000411588"/>
    </source>
</evidence>
<dbReference type="GO" id="GO:0016887">
    <property type="term" value="F:ATP hydrolysis activity"/>
    <property type="evidence" value="ECO:0007669"/>
    <property type="project" value="InterPro"/>
</dbReference>
<dbReference type="EMBL" id="FUPS01000013">
    <property type="protein sequence ID" value="SJS92265.1"/>
    <property type="molecule type" value="Genomic_DNA"/>
</dbReference>
<reference evidence="16 18" key="2">
    <citation type="submission" date="2019-02" db="EMBL/GenBank/DDBJ databases">
        <authorList>
            <consortium name="Pathogen Informatics"/>
        </authorList>
    </citation>
    <scope>NUCLEOTIDE SEQUENCE [LARGE SCALE GENOMIC DNA]</scope>
    <source>
        <strain evidence="16">Clo34</strain>
        <strain evidence="18">clo34</strain>
        <strain evidence="15 17">VRECD0157</strain>
    </source>
</reference>
<dbReference type="InterPro" id="IPR005876">
    <property type="entry name" value="Co_trans_ATP-bd"/>
</dbReference>
<evidence type="ECO:0000256" key="8">
    <source>
        <dbReference type="ARBA" id="ARBA00023136"/>
    </source>
</evidence>
<evidence type="ECO:0000256" key="7">
    <source>
        <dbReference type="ARBA" id="ARBA00022967"/>
    </source>
</evidence>
<keyword evidence="3 10" id="KW-0813">Transport</keyword>
<comment type="similarity">
    <text evidence="2 10">Belongs to the ABC transporter superfamily.</text>
</comment>
<evidence type="ECO:0000313" key="16">
    <source>
        <dbReference type="EMBL" id="VFD33465.1"/>
    </source>
</evidence>
<evidence type="ECO:0000313" key="15">
    <source>
        <dbReference type="EMBL" id="SJS92265.1"/>
    </source>
</evidence>
<dbReference type="EMBL" id="LK933382">
    <property type="protein sequence ID" value="CDT73030.1"/>
    <property type="molecule type" value="Genomic_DNA"/>
</dbReference>
<keyword evidence="6 10" id="KW-0067">ATP-binding</keyword>
<dbReference type="GO" id="GO:0043190">
    <property type="term" value="C:ATP-binding cassette (ABC) transporter complex"/>
    <property type="evidence" value="ECO:0007669"/>
    <property type="project" value="TreeGrafter"/>
</dbReference>
<dbReference type="SUPFAM" id="SSF52540">
    <property type="entry name" value="P-loop containing nucleoside triphosphate hydrolases"/>
    <property type="match status" value="1"/>
</dbReference>
<evidence type="ECO:0000256" key="1">
    <source>
        <dbReference type="ARBA" id="ARBA00004202"/>
    </source>
</evidence>
<dbReference type="InterPro" id="IPR050095">
    <property type="entry name" value="ECF_ABC_transporter_ATP-bd"/>
</dbReference>
<evidence type="ECO:0000313" key="17">
    <source>
        <dbReference type="Proteomes" id="UP000189137"/>
    </source>
</evidence>
<evidence type="ECO:0000256" key="3">
    <source>
        <dbReference type="ARBA" id="ARBA00022448"/>
    </source>
</evidence>
<keyword evidence="12" id="KW-0378">Hydrolase</keyword>
<dbReference type="PROSITE" id="PS00211">
    <property type="entry name" value="ABC_TRANSPORTER_1"/>
    <property type="match status" value="1"/>
</dbReference>
<feature type="domain" description="ABC transporter" evidence="11">
    <location>
        <begin position="3"/>
        <end position="238"/>
    </location>
</feature>
<reference evidence="12" key="1">
    <citation type="submission" date="2014-07" db="EMBL/GenBank/DDBJ databases">
        <authorList>
            <person name="Monot Marc"/>
        </authorList>
    </citation>
    <scope>NUCLEOTIDE SEQUENCE</scope>
    <source>
        <strain evidence="14">7032989</strain>
        <strain evidence="13">7032994</strain>
    </source>
</reference>
<dbReference type="NCBIfam" id="TIGR01166">
    <property type="entry name" value="cbiO"/>
    <property type="match status" value="1"/>
</dbReference>
<evidence type="ECO:0000256" key="6">
    <source>
        <dbReference type="ARBA" id="ARBA00022840"/>
    </source>
</evidence>
<dbReference type="InterPro" id="IPR003593">
    <property type="entry name" value="AAA+_ATPase"/>
</dbReference>
<evidence type="ECO:0000313" key="14">
    <source>
        <dbReference type="EMBL" id="CDT73030.1"/>
    </source>
</evidence>
<dbReference type="FunFam" id="3.40.50.300:FF:000224">
    <property type="entry name" value="Energy-coupling factor transporter ATP-binding protein EcfA"/>
    <property type="match status" value="1"/>
</dbReference>
<dbReference type="EMBL" id="LK932350">
    <property type="protein sequence ID" value="CDS83522.1"/>
    <property type="molecule type" value="Genomic_DNA"/>
</dbReference>
<dbReference type="GO" id="GO:0005524">
    <property type="term" value="F:ATP binding"/>
    <property type="evidence" value="ECO:0007669"/>
    <property type="project" value="UniProtKB-UniRule"/>
</dbReference>
<dbReference type="EMBL" id="CAADAN010000009">
    <property type="protein sequence ID" value="VFD33465.1"/>
    <property type="molecule type" value="Genomic_DNA"/>
</dbReference>
<sequence>MMFKINNLTYQYEKNTNALLNINMDFSKGNVIGIIGSNGSGKSTLFMNLMGILKPTSGEILFKEEKLKYDKRSLYNLRKNVGIVFQDPEKQIFYSKVYDDIAFAMRNIGMDEKTIKERINKALVAVNGIDFIDRPVHFLSYGQKKRVAIASVIAMENEIVLLDEPTAGLDPVSTRSIVDIIKGLNKNNIKIVISSHDMNLMYEICDYIYVLDKGILIDEGKAENVFINENNIIQAGLESPWLVKVHRNMNLPLFKKEEDLYKYWKERELNTNK</sequence>
<dbReference type="KEGG" id="pdf:CD630DERM_03270"/>
<dbReference type="EMBL" id="LK932467">
    <property type="protein sequence ID" value="CDS83422.1"/>
    <property type="molecule type" value="Genomic_DNA"/>
</dbReference>
<dbReference type="PANTHER" id="PTHR43553">
    <property type="entry name" value="HEAVY METAL TRANSPORTER"/>
    <property type="match status" value="1"/>
</dbReference>
<dbReference type="InterPro" id="IPR015856">
    <property type="entry name" value="ABC_transpr_CbiO/EcfA_su"/>
</dbReference>
<dbReference type="Proteomes" id="UP000411588">
    <property type="component" value="Unassembled WGS sequence"/>
</dbReference>
<evidence type="ECO:0000313" key="13">
    <source>
        <dbReference type="EMBL" id="CDS83522.1"/>
    </source>
</evidence>
<evidence type="ECO:0000256" key="9">
    <source>
        <dbReference type="ARBA" id="ARBA00025157"/>
    </source>
</evidence>
<dbReference type="AlphaFoldDB" id="A0A068ZYC1"/>
<comment type="function">
    <text evidence="10">Part of an ABC transporter complex. Responsible for energy coupling to the transport system.</text>
</comment>
<evidence type="ECO:0000256" key="2">
    <source>
        <dbReference type="ARBA" id="ARBA00005417"/>
    </source>
</evidence>
<keyword evidence="7" id="KW-1278">Translocase</keyword>
<dbReference type="CDD" id="cd03225">
    <property type="entry name" value="ABC_cobalt_CbiO_domain1"/>
    <property type="match status" value="1"/>
</dbReference>
<dbReference type="PATRIC" id="fig|1496.854.peg.369"/>
<organism evidence="12">
    <name type="scientific">Clostridioides difficile</name>
    <name type="common">Peptoclostridium difficile</name>
    <dbReference type="NCBI Taxonomy" id="1496"/>
    <lineage>
        <taxon>Bacteria</taxon>
        <taxon>Bacillati</taxon>
        <taxon>Bacillota</taxon>
        <taxon>Clostridia</taxon>
        <taxon>Peptostreptococcales</taxon>
        <taxon>Peptostreptococcaceae</taxon>
        <taxon>Clostridioides</taxon>
    </lineage>
</organism>
<comment type="subcellular location">
    <subcellularLocation>
        <location evidence="1 10">Cell membrane</location>
        <topology evidence="1 10">Peripheral membrane protein</topology>
    </subcellularLocation>
</comment>
<evidence type="ECO:0000313" key="12">
    <source>
        <dbReference type="EMBL" id="CDS83422.1"/>
    </source>
</evidence>
<protein>
    <recommendedName>
        <fullName evidence="10">ABC transporter ATP-binding protein</fullName>
    </recommendedName>
</protein>
<dbReference type="PANTHER" id="PTHR43553:SF24">
    <property type="entry name" value="ENERGY-COUPLING FACTOR TRANSPORTER ATP-BINDING PROTEIN ECFA1"/>
    <property type="match status" value="1"/>
</dbReference>
<dbReference type="Pfam" id="PF00005">
    <property type="entry name" value="ABC_tran"/>
    <property type="match status" value="1"/>
</dbReference>
<name>A0A068ZYC1_CLODI</name>
<evidence type="ECO:0000256" key="4">
    <source>
        <dbReference type="ARBA" id="ARBA00022475"/>
    </source>
</evidence>
<dbReference type="GO" id="GO:0006824">
    <property type="term" value="P:cobalt ion transport"/>
    <property type="evidence" value="ECO:0007669"/>
    <property type="project" value="InterPro"/>
</dbReference>
<evidence type="ECO:0000259" key="11">
    <source>
        <dbReference type="PROSITE" id="PS50893"/>
    </source>
</evidence>
<dbReference type="Proteomes" id="UP000189137">
    <property type="component" value="Unassembled WGS sequence"/>
</dbReference>
<accession>A0A068ZYC1</accession>
<dbReference type="SMART" id="SM00382">
    <property type="entry name" value="AAA"/>
    <property type="match status" value="1"/>
</dbReference>
<keyword evidence="5 10" id="KW-0547">Nucleotide-binding</keyword>
<keyword evidence="8 10" id="KW-0472">Membrane</keyword>
<comment type="function">
    <text evidence="9">Probably part of an ABC transporter complex. Responsible for energy coupling to the transport system.</text>
</comment>
<dbReference type="InterPro" id="IPR003439">
    <property type="entry name" value="ABC_transporter-like_ATP-bd"/>
</dbReference>